<evidence type="ECO:0000256" key="1">
    <source>
        <dbReference type="SAM" id="Phobius"/>
    </source>
</evidence>
<protein>
    <submittedName>
        <fullName evidence="2">Uncharacterized protein</fullName>
    </submittedName>
</protein>
<keyword evidence="1" id="KW-0812">Transmembrane</keyword>
<reference evidence="2 3" key="1">
    <citation type="submission" date="2016-11" db="EMBL/GenBank/DDBJ databases">
        <authorList>
            <person name="Jaros S."/>
            <person name="Januszkiewicz K."/>
            <person name="Wedrychowicz H."/>
        </authorList>
    </citation>
    <scope>NUCLEOTIDE SEQUENCE [LARGE SCALE GENOMIC DNA]</scope>
    <source>
        <strain evidence="2 3">DSM 18119</strain>
    </source>
</reference>
<evidence type="ECO:0000313" key="2">
    <source>
        <dbReference type="EMBL" id="SHF97630.1"/>
    </source>
</evidence>
<organism evidence="2 3">
    <name type="scientific">Flavisolibacter ginsengisoli DSM 18119</name>
    <dbReference type="NCBI Taxonomy" id="1121884"/>
    <lineage>
        <taxon>Bacteria</taxon>
        <taxon>Pseudomonadati</taxon>
        <taxon>Bacteroidota</taxon>
        <taxon>Chitinophagia</taxon>
        <taxon>Chitinophagales</taxon>
        <taxon>Chitinophagaceae</taxon>
        <taxon>Flavisolibacter</taxon>
    </lineage>
</organism>
<sequence>MDSPVNGTPRDFHSMAIDLQIHLQRKSMNLKRTFGVILTVLGIGGLIYFATIFMNSSGAERQIKALIVYGVLGAIFFFTGISLIRTTRDDSRPPVN</sequence>
<dbReference type="AlphaFoldDB" id="A0A1M5G1E9"/>
<keyword evidence="3" id="KW-1185">Reference proteome</keyword>
<evidence type="ECO:0000313" key="3">
    <source>
        <dbReference type="Proteomes" id="UP000184048"/>
    </source>
</evidence>
<dbReference type="EMBL" id="FQUU01000026">
    <property type="protein sequence ID" value="SHF97630.1"/>
    <property type="molecule type" value="Genomic_DNA"/>
</dbReference>
<dbReference type="STRING" id="1121884.SAMN02745131_04016"/>
<feature type="transmembrane region" description="Helical" evidence="1">
    <location>
        <begin position="34"/>
        <end position="54"/>
    </location>
</feature>
<dbReference type="Proteomes" id="UP000184048">
    <property type="component" value="Unassembled WGS sequence"/>
</dbReference>
<proteinExistence type="predicted"/>
<gene>
    <name evidence="2" type="ORF">SAMN02745131_04016</name>
</gene>
<keyword evidence="1" id="KW-0472">Membrane</keyword>
<keyword evidence="1" id="KW-1133">Transmembrane helix</keyword>
<name>A0A1M5G1E9_9BACT</name>
<feature type="transmembrane region" description="Helical" evidence="1">
    <location>
        <begin position="66"/>
        <end position="84"/>
    </location>
</feature>
<accession>A0A1M5G1E9</accession>